<dbReference type="GO" id="GO:0072659">
    <property type="term" value="P:protein localization to plasma membrane"/>
    <property type="evidence" value="ECO:0007669"/>
    <property type="project" value="TreeGrafter"/>
</dbReference>
<proteinExistence type="inferred from homology"/>
<evidence type="ECO:0000313" key="12">
    <source>
        <dbReference type="EMBL" id="TKS89400.1"/>
    </source>
</evidence>
<evidence type="ECO:0000256" key="1">
    <source>
        <dbReference type="ARBA" id="ARBA00004251"/>
    </source>
</evidence>
<dbReference type="Gene3D" id="1.10.150.510">
    <property type="entry name" value="Receptor activity modifying family"/>
    <property type="match status" value="1"/>
</dbReference>
<evidence type="ECO:0000256" key="6">
    <source>
        <dbReference type="ARBA" id="ARBA00022729"/>
    </source>
</evidence>
<dbReference type="EMBL" id="CM014098">
    <property type="protein sequence ID" value="TKS89400.1"/>
    <property type="molecule type" value="Genomic_DNA"/>
</dbReference>
<comment type="similarity">
    <text evidence="2">Belongs to the RAMP family.</text>
</comment>
<evidence type="ECO:0000256" key="7">
    <source>
        <dbReference type="ARBA" id="ARBA00022989"/>
    </source>
</evidence>
<dbReference type="GO" id="GO:0008277">
    <property type="term" value="P:regulation of G protein-coupled receptor signaling pathway"/>
    <property type="evidence" value="ECO:0007669"/>
    <property type="project" value="InterPro"/>
</dbReference>
<dbReference type="GO" id="GO:0001525">
    <property type="term" value="P:angiogenesis"/>
    <property type="evidence" value="ECO:0007669"/>
    <property type="project" value="TreeGrafter"/>
</dbReference>
<dbReference type="GO" id="GO:0015026">
    <property type="term" value="F:coreceptor activity"/>
    <property type="evidence" value="ECO:0007669"/>
    <property type="project" value="InterPro"/>
</dbReference>
<keyword evidence="3" id="KW-0813">Transport</keyword>
<name>A0A4U5VNC3_COLLU</name>
<dbReference type="PANTHER" id="PTHR14076:SF9">
    <property type="entry name" value="RECEPTOR ACTIVITY-MODIFYING PROTEIN 2"/>
    <property type="match status" value="1"/>
</dbReference>
<organism evidence="12 13">
    <name type="scientific">Collichthys lucidus</name>
    <name type="common">Big head croaker</name>
    <name type="synonym">Sciaena lucida</name>
    <dbReference type="NCBI Taxonomy" id="240159"/>
    <lineage>
        <taxon>Eukaryota</taxon>
        <taxon>Metazoa</taxon>
        <taxon>Chordata</taxon>
        <taxon>Craniata</taxon>
        <taxon>Vertebrata</taxon>
        <taxon>Euteleostomi</taxon>
        <taxon>Actinopterygii</taxon>
        <taxon>Neopterygii</taxon>
        <taxon>Teleostei</taxon>
        <taxon>Neoteleostei</taxon>
        <taxon>Acanthomorphata</taxon>
        <taxon>Eupercaria</taxon>
        <taxon>Sciaenidae</taxon>
        <taxon>Collichthys</taxon>
    </lineage>
</organism>
<reference evidence="12 13" key="1">
    <citation type="submission" date="2019-01" db="EMBL/GenBank/DDBJ databases">
        <title>Genome Assembly of Collichthys lucidus.</title>
        <authorList>
            <person name="Cai M."/>
            <person name="Xiao S."/>
        </authorList>
    </citation>
    <scope>NUCLEOTIDE SEQUENCE [LARGE SCALE GENOMIC DNA]</scope>
    <source>
        <strain evidence="12">JT15FE1705JMU</strain>
        <tissue evidence="12">Muscle</tissue>
    </source>
</reference>
<dbReference type="GO" id="GO:0032870">
    <property type="term" value="P:cellular response to hormone stimulus"/>
    <property type="evidence" value="ECO:0007669"/>
    <property type="project" value="TreeGrafter"/>
</dbReference>
<evidence type="ECO:0000256" key="3">
    <source>
        <dbReference type="ARBA" id="ARBA00022448"/>
    </source>
</evidence>
<dbReference type="GO" id="GO:0031623">
    <property type="term" value="P:receptor internalization"/>
    <property type="evidence" value="ECO:0007669"/>
    <property type="project" value="TreeGrafter"/>
</dbReference>
<keyword evidence="10 12" id="KW-0675">Receptor</keyword>
<dbReference type="PANTHER" id="PTHR14076">
    <property type="entry name" value="RECEPTOR ACTIVITY MODIFYING PROTEIN RAMP"/>
    <property type="match status" value="1"/>
</dbReference>
<dbReference type="InterPro" id="IPR006985">
    <property type="entry name" value="RAMP"/>
</dbReference>
<keyword evidence="8 11" id="KW-0472">Membrane</keyword>
<evidence type="ECO:0000256" key="11">
    <source>
        <dbReference type="SAM" id="Phobius"/>
    </source>
</evidence>
<sequence length="219" mass="25121">MAPQVSDQLRKLQLIPSSTMILYLLFPALLLGIVESQTANVTEGVMSKGNQTFNGRMNPSNVTSSVNEDSMSQIEDELESNRTVITDDDEDFQDWGFTAHCQEDMLVQSIDLLCRDKFIIEMQSVSAENWCILENIIRPYNDLTICLERLSNILACYYPNRSTQDFFLQIHAHYFHNCSKKDLDFVEEPYGLVLVLTLIPVSFIPALVYMVVWKSKFQD</sequence>
<dbReference type="AlphaFoldDB" id="A0A4U5VNC3"/>
<dbReference type="GO" id="GO:0006816">
    <property type="term" value="P:calcium ion transport"/>
    <property type="evidence" value="ECO:0007669"/>
    <property type="project" value="TreeGrafter"/>
</dbReference>
<comment type="subcellular location">
    <subcellularLocation>
        <location evidence="1">Cell membrane</location>
        <topology evidence="1">Single-pass type I membrane protein</topology>
    </subcellularLocation>
</comment>
<keyword evidence="6" id="KW-0732">Signal</keyword>
<keyword evidence="13" id="KW-1185">Reference proteome</keyword>
<evidence type="ECO:0000313" key="13">
    <source>
        <dbReference type="Proteomes" id="UP000298787"/>
    </source>
</evidence>
<evidence type="ECO:0000256" key="10">
    <source>
        <dbReference type="ARBA" id="ARBA00023170"/>
    </source>
</evidence>
<dbReference type="Pfam" id="PF04901">
    <property type="entry name" value="RAMP"/>
    <property type="match status" value="1"/>
</dbReference>
<dbReference type="STRING" id="240159.A0A4U5VNC3"/>
<evidence type="ECO:0000256" key="9">
    <source>
        <dbReference type="ARBA" id="ARBA00023157"/>
    </source>
</evidence>
<dbReference type="GO" id="GO:0007186">
    <property type="term" value="P:G protein-coupled receptor signaling pathway"/>
    <property type="evidence" value="ECO:0007669"/>
    <property type="project" value="TreeGrafter"/>
</dbReference>
<dbReference type="Proteomes" id="UP000298787">
    <property type="component" value="Chromosome 21"/>
</dbReference>
<gene>
    <name evidence="12" type="ORF">D9C73_023525</name>
</gene>
<evidence type="ECO:0000256" key="8">
    <source>
        <dbReference type="ARBA" id="ARBA00023136"/>
    </source>
</evidence>
<dbReference type="GO" id="GO:0006886">
    <property type="term" value="P:intracellular protein transport"/>
    <property type="evidence" value="ECO:0007669"/>
    <property type="project" value="InterPro"/>
</dbReference>
<evidence type="ECO:0000256" key="2">
    <source>
        <dbReference type="ARBA" id="ARBA00007087"/>
    </source>
</evidence>
<evidence type="ECO:0000256" key="4">
    <source>
        <dbReference type="ARBA" id="ARBA00022475"/>
    </source>
</evidence>
<keyword evidence="4" id="KW-1003">Cell membrane</keyword>
<accession>A0A4U5VNC3</accession>
<dbReference type="GO" id="GO:0009986">
    <property type="term" value="C:cell surface"/>
    <property type="evidence" value="ECO:0007669"/>
    <property type="project" value="TreeGrafter"/>
</dbReference>
<dbReference type="InterPro" id="IPR038126">
    <property type="entry name" value="RAMP_sf"/>
</dbReference>
<protein>
    <submittedName>
        <fullName evidence="12">Receptor activity-modifying protein 3</fullName>
    </submittedName>
</protein>
<keyword evidence="7 11" id="KW-1133">Transmembrane helix</keyword>
<keyword evidence="9" id="KW-1015">Disulfide bond</keyword>
<feature type="transmembrane region" description="Helical" evidence="11">
    <location>
        <begin position="12"/>
        <end position="34"/>
    </location>
</feature>
<dbReference type="GO" id="GO:0005886">
    <property type="term" value="C:plasma membrane"/>
    <property type="evidence" value="ECO:0007669"/>
    <property type="project" value="UniProtKB-SubCell"/>
</dbReference>
<keyword evidence="5 11" id="KW-0812">Transmembrane</keyword>
<feature type="transmembrane region" description="Helical" evidence="11">
    <location>
        <begin position="190"/>
        <end position="212"/>
    </location>
</feature>
<evidence type="ECO:0000256" key="5">
    <source>
        <dbReference type="ARBA" id="ARBA00022692"/>
    </source>
</evidence>
<dbReference type="GO" id="GO:0043235">
    <property type="term" value="C:receptor complex"/>
    <property type="evidence" value="ECO:0007669"/>
    <property type="project" value="TreeGrafter"/>
</dbReference>